<dbReference type="Pfam" id="PF13432">
    <property type="entry name" value="TPR_16"/>
    <property type="match status" value="1"/>
</dbReference>
<dbReference type="Pfam" id="PF13181">
    <property type="entry name" value="TPR_8"/>
    <property type="match status" value="1"/>
</dbReference>
<evidence type="ECO:0000256" key="2">
    <source>
        <dbReference type="ARBA" id="ARBA00022803"/>
    </source>
</evidence>
<dbReference type="InterPro" id="IPR011990">
    <property type="entry name" value="TPR-like_helical_dom_sf"/>
</dbReference>
<dbReference type="InterPro" id="IPR050498">
    <property type="entry name" value="Ycf3"/>
</dbReference>
<dbReference type="PANTHER" id="PTHR44858:SF1">
    <property type="entry name" value="UDP-N-ACETYLGLUCOSAMINE--PEPTIDE N-ACETYLGLUCOSAMINYLTRANSFERASE SPINDLY-RELATED"/>
    <property type="match status" value="1"/>
</dbReference>
<dbReference type="Proteomes" id="UP000470384">
    <property type="component" value="Unassembled WGS sequence"/>
</dbReference>
<dbReference type="PANTHER" id="PTHR44858">
    <property type="entry name" value="TETRATRICOPEPTIDE REPEAT PROTEIN 6"/>
    <property type="match status" value="1"/>
</dbReference>
<evidence type="ECO:0000313" key="6">
    <source>
        <dbReference type="Proteomes" id="UP000470384"/>
    </source>
</evidence>
<dbReference type="OrthoDB" id="7959456at2"/>
<dbReference type="SUPFAM" id="SSF48452">
    <property type="entry name" value="TPR-like"/>
    <property type="match status" value="1"/>
</dbReference>
<evidence type="ECO:0000256" key="4">
    <source>
        <dbReference type="SAM" id="SignalP"/>
    </source>
</evidence>
<protein>
    <submittedName>
        <fullName evidence="5">Tetratricopeptide repeat protein</fullName>
    </submittedName>
</protein>
<dbReference type="GeneID" id="300654698"/>
<dbReference type="InterPro" id="IPR019734">
    <property type="entry name" value="TPR_rpt"/>
</dbReference>
<keyword evidence="6" id="KW-1185">Reference proteome</keyword>
<dbReference type="PROSITE" id="PS50005">
    <property type="entry name" value="TPR"/>
    <property type="match status" value="3"/>
</dbReference>
<dbReference type="AlphaFoldDB" id="A0A845QC06"/>
<dbReference type="SMART" id="SM00028">
    <property type="entry name" value="TPR"/>
    <property type="match status" value="5"/>
</dbReference>
<proteinExistence type="predicted"/>
<feature type="signal peptide" evidence="4">
    <location>
        <begin position="1"/>
        <end position="27"/>
    </location>
</feature>
<keyword evidence="2 3" id="KW-0802">TPR repeat</keyword>
<keyword evidence="4" id="KW-0732">Signal</keyword>
<gene>
    <name evidence="5" type="ORF">GTQ45_09620</name>
</gene>
<dbReference type="EMBL" id="WXYQ01000006">
    <property type="protein sequence ID" value="NBG95987.1"/>
    <property type="molecule type" value="Genomic_DNA"/>
</dbReference>
<accession>A0A845QC06</accession>
<feature type="repeat" description="TPR" evidence="3">
    <location>
        <begin position="104"/>
        <end position="137"/>
    </location>
</feature>
<dbReference type="Pfam" id="PF13424">
    <property type="entry name" value="TPR_12"/>
    <property type="match status" value="1"/>
</dbReference>
<reference evidence="5 6" key="1">
    <citation type="journal article" date="2016" name="Int. J. Syst. Evol. Microbiol.">
        <title>Pyruvatibacter mobilis gen. nov., sp. nov., a marine bacterium from the culture broth of Picochlorum sp. 122.</title>
        <authorList>
            <person name="Wang G."/>
            <person name="Tang M."/>
            <person name="Wu H."/>
            <person name="Dai S."/>
            <person name="Li T."/>
            <person name="Chen C."/>
            <person name="He H."/>
            <person name="Fan J."/>
            <person name="Xiang W."/>
            <person name="Li X."/>
        </authorList>
    </citation>
    <scope>NUCLEOTIDE SEQUENCE [LARGE SCALE GENOMIC DNA]</scope>
    <source>
        <strain evidence="5 6">GYP-11</strain>
    </source>
</reference>
<feature type="repeat" description="TPR" evidence="3">
    <location>
        <begin position="70"/>
        <end position="103"/>
    </location>
</feature>
<feature type="chain" id="PRO_5032478007" evidence="4">
    <location>
        <begin position="28"/>
        <end position="292"/>
    </location>
</feature>
<dbReference type="Gene3D" id="1.25.40.10">
    <property type="entry name" value="Tetratricopeptide repeat domain"/>
    <property type="match status" value="1"/>
</dbReference>
<name>A0A845QC06_9HYPH</name>
<evidence type="ECO:0000313" key="5">
    <source>
        <dbReference type="EMBL" id="NBG95987.1"/>
    </source>
</evidence>
<evidence type="ECO:0000256" key="3">
    <source>
        <dbReference type="PROSITE-ProRule" id="PRU00339"/>
    </source>
</evidence>
<evidence type="ECO:0000256" key="1">
    <source>
        <dbReference type="ARBA" id="ARBA00022737"/>
    </source>
</evidence>
<organism evidence="5 6">
    <name type="scientific">Pyruvatibacter mobilis</name>
    <dbReference type="NCBI Taxonomy" id="1712261"/>
    <lineage>
        <taxon>Bacteria</taxon>
        <taxon>Pseudomonadati</taxon>
        <taxon>Pseudomonadota</taxon>
        <taxon>Alphaproteobacteria</taxon>
        <taxon>Hyphomicrobiales</taxon>
        <taxon>Parvibaculaceae</taxon>
        <taxon>Pyruvatibacter</taxon>
    </lineage>
</organism>
<comment type="caution">
    <text evidence="5">The sequence shown here is derived from an EMBL/GenBank/DDBJ whole genome shotgun (WGS) entry which is preliminary data.</text>
</comment>
<feature type="repeat" description="TPR" evidence="3">
    <location>
        <begin position="138"/>
        <end position="171"/>
    </location>
</feature>
<sequence>MWKFLITAVLLAVVTAGAILAGQQMQAGPQATQMTEMSCSYRSGLAQVEACTTLIEGSADREDLDDETLATYYLNRANGHASIRDYDSALADYDEAIRYYPDEFLNYYNRARVFRLIGDYDAALEDHARAIAQDEEEPAAYTQRAQTLYLAKRYEESLPDIEKALEMEPDNAATLNSMAWTLVTLKRAEDALPYAERALENDNEEASGSLDTYAHILAELGRSDEAVDYFEKAARVGGNGYVRQIQNALIHHGLLDAIPTGVFDLATREAVRACAQSNCRLLIGIDVEMAEQ</sequence>
<dbReference type="RefSeq" id="WP_160587868.1">
    <property type="nucleotide sequence ID" value="NZ_BMHN01000001.1"/>
</dbReference>
<keyword evidence="1" id="KW-0677">Repeat</keyword>